<evidence type="ECO:0000313" key="3">
    <source>
        <dbReference type="Proteomes" id="UP000801492"/>
    </source>
</evidence>
<evidence type="ECO:0000256" key="1">
    <source>
        <dbReference type="SAM" id="MobiDB-lite"/>
    </source>
</evidence>
<accession>A0A8K0G4A7</accession>
<feature type="region of interest" description="Disordered" evidence="1">
    <location>
        <begin position="65"/>
        <end position="114"/>
    </location>
</feature>
<dbReference type="Proteomes" id="UP000801492">
    <property type="component" value="Unassembled WGS sequence"/>
</dbReference>
<dbReference type="AlphaFoldDB" id="A0A8K0G4A7"/>
<evidence type="ECO:0000313" key="2">
    <source>
        <dbReference type="EMBL" id="KAF2887922.1"/>
    </source>
</evidence>
<dbReference type="OrthoDB" id="6264899at2759"/>
<organism evidence="2 3">
    <name type="scientific">Ignelater luminosus</name>
    <name type="common">Cucubano</name>
    <name type="synonym">Pyrophorus luminosus</name>
    <dbReference type="NCBI Taxonomy" id="2038154"/>
    <lineage>
        <taxon>Eukaryota</taxon>
        <taxon>Metazoa</taxon>
        <taxon>Ecdysozoa</taxon>
        <taxon>Arthropoda</taxon>
        <taxon>Hexapoda</taxon>
        <taxon>Insecta</taxon>
        <taxon>Pterygota</taxon>
        <taxon>Neoptera</taxon>
        <taxon>Endopterygota</taxon>
        <taxon>Coleoptera</taxon>
        <taxon>Polyphaga</taxon>
        <taxon>Elateriformia</taxon>
        <taxon>Elateroidea</taxon>
        <taxon>Elateridae</taxon>
        <taxon>Agrypninae</taxon>
        <taxon>Pyrophorini</taxon>
        <taxon>Ignelater</taxon>
    </lineage>
</organism>
<feature type="compositionally biased region" description="Polar residues" evidence="1">
    <location>
        <begin position="80"/>
        <end position="95"/>
    </location>
</feature>
<reference evidence="2" key="1">
    <citation type="submission" date="2019-08" db="EMBL/GenBank/DDBJ databases">
        <title>The genome of the North American firefly Photinus pyralis.</title>
        <authorList>
            <consortium name="Photinus pyralis genome working group"/>
            <person name="Fallon T.R."/>
            <person name="Sander Lower S.E."/>
            <person name="Weng J.-K."/>
        </authorList>
    </citation>
    <scope>NUCLEOTIDE SEQUENCE</scope>
    <source>
        <strain evidence="2">TRF0915ILg1</strain>
        <tissue evidence="2">Whole body</tissue>
    </source>
</reference>
<sequence length="200" mass="22543">MLCSNGCLLICSLKDAQTNKVNISYSRKQHQYHSQRQVRHDNQLRPVSNFYEYESVQSILNTHARPGVTYPHSHQQQSSYQETTSGNSLPRQQAVQGRHGAVGSSRGHLSAYQQQQQQHRGPFVTHVTIGDHHPQQAGSRGEVSKVVLALGGRSHDRVETAEKLIVSNITDEVEHVRHVIWDTRNKYKQPVVGLDHVSTS</sequence>
<proteinExistence type="predicted"/>
<dbReference type="EMBL" id="VTPC01081084">
    <property type="protein sequence ID" value="KAF2887922.1"/>
    <property type="molecule type" value="Genomic_DNA"/>
</dbReference>
<protein>
    <submittedName>
        <fullName evidence="2">Uncharacterized protein</fullName>
    </submittedName>
</protein>
<gene>
    <name evidence="2" type="ORF">ILUMI_18251</name>
</gene>
<comment type="caution">
    <text evidence="2">The sequence shown here is derived from an EMBL/GenBank/DDBJ whole genome shotgun (WGS) entry which is preliminary data.</text>
</comment>
<name>A0A8K0G4A7_IGNLU</name>
<keyword evidence="3" id="KW-1185">Reference proteome</keyword>